<dbReference type="RefSeq" id="WP_169483885.1">
    <property type="nucleotide sequence ID" value="NZ_JABBGJ010000003.1"/>
</dbReference>
<dbReference type="EMBL" id="JABBGJ010000003">
    <property type="protein sequence ID" value="NML96907.1"/>
    <property type="molecule type" value="Genomic_DNA"/>
</dbReference>
<dbReference type="Pfam" id="PF13560">
    <property type="entry name" value="HTH_31"/>
    <property type="match status" value="1"/>
</dbReference>
<dbReference type="SUPFAM" id="SSF47413">
    <property type="entry name" value="lambda repressor-like DNA-binding domains"/>
    <property type="match status" value="1"/>
</dbReference>
<dbReference type="Gene3D" id="1.10.260.40">
    <property type="entry name" value="lambda repressor-like DNA-binding domains"/>
    <property type="match status" value="1"/>
</dbReference>
<protein>
    <submittedName>
        <fullName evidence="3">Helix-turn-helix transcriptional regulator</fullName>
    </submittedName>
</protein>
<proteinExistence type="predicted"/>
<dbReference type="PANTHER" id="PTHR46558:SF11">
    <property type="entry name" value="HTH-TYPE TRANSCRIPTIONAL REGULATOR XRE"/>
    <property type="match status" value="1"/>
</dbReference>
<keyword evidence="1" id="KW-0238">DNA-binding</keyword>
<dbReference type="GO" id="GO:0003677">
    <property type="term" value="F:DNA binding"/>
    <property type="evidence" value="ECO:0007669"/>
    <property type="project" value="UniProtKB-KW"/>
</dbReference>
<dbReference type="PROSITE" id="PS50943">
    <property type="entry name" value="HTH_CROC1"/>
    <property type="match status" value="1"/>
</dbReference>
<evidence type="ECO:0000313" key="4">
    <source>
        <dbReference type="Proteomes" id="UP000544134"/>
    </source>
</evidence>
<evidence type="ECO:0000256" key="1">
    <source>
        <dbReference type="ARBA" id="ARBA00023125"/>
    </source>
</evidence>
<accession>A0A848I3L8</accession>
<sequence>MAGFSPLNSAMNPKDEQFFKALGARIAGARRSHELTQQQLAEQLGIAQQTLAHYEGGRLRLPVSLLPELTRTFGLSCDELLGQNVTPHGKRGASSKLQQQIEAISQLPKARQRFVSEMLDTVLAKTQQ</sequence>
<dbReference type="CDD" id="cd00093">
    <property type="entry name" value="HTH_XRE"/>
    <property type="match status" value="1"/>
</dbReference>
<name>A0A848I3L8_9BURK</name>
<dbReference type="PANTHER" id="PTHR46558">
    <property type="entry name" value="TRACRIPTIONAL REGULATORY PROTEIN-RELATED-RELATED"/>
    <property type="match status" value="1"/>
</dbReference>
<evidence type="ECO:0000259" key="2">
    <source>
        <dbReference type="PROSITE" id="PS50943"/>
    </source>
</evidence>
<feature type="domain" description="HTH cro/C1-type" evidence="2">
    <location>
        <begin position="26"/>
        <end position="80"/>
    </location>
</feature>
<dbReference type="Proteomes" id="UP000544134">
    <property type="component" value="Unassembled WGS sequence"/>
</dbReference>
<dbReference type="SMART" id="SM00530">
    <property type="entry name" value="HTH_XRE"/>
    <property type="match status" value="1"/>
</dbReference>
<comment type="caution">
    <text evidence="3">The sequence shown here is derived from an EMBL/GenBank/DDBJ whole genome shotgun (WGS) entry which is preliminary data.</text>
</comment>
<organism evidence="3 4">
    <name type="scientific">Paraburkholderia polaris</name>
    <dbReference type="NCBI Taxonomy" id="2728848"/>
    <lineage>
        <taxon>Bacteria</taxon>
        <taxon>Pseudomonadati</taxon>
        <taxon>Pseudomonadota</taxon>
        <taxon>Betaproteobacteria</taxon>
        <taxon>Burkholderiales</taxon>
        <taxon>Burkholderiaceae</taxon>
        <taxon>Paraburkholderia</taxon>
    </lineage>
</organism>
<dbReference type="InterPro" id="IPR010982">
    <property type="entry name" value="Lambda_DNA-bd_dom_sf"/>
</dbReference>
<gene>
    <name evidence="3" type="ORF">HHL24_02880</name>
</gene>
<dbReference type="AlphaFoldDB" id="A0A848I3L8"/>
<dbReference type="InterPro" id="IPR001387">
    <property type="entry name" value="Cro/C1-type_HTH"/>
</dbReference>
<keyword evidence="4" id="KW-1185">Reference proteome</keyword>
<reference evidence="3 4" key="1">
    <citation type="submission" date="2020-04" db="EMBL/GenBank/DDBJ databases">
        <title>Paraburkholderia sp. RP-4-7 isolated from soil.</title>
        <authorList>
            <person name="Dahal R.H."/>
        </authorList>
    </citation>
    <scope>NUCLEOTIDE SEQUENCE [LARGE SCALE GENOMIC DNA]</scope>
    <source>
        <strain evidence="3 4">RP-4-7</strain>
    </source>
</reference>
<evidence type="ECO:0000313" key="3">
    <source>
        <dbReference type="EMBL" id="NML96907.1"/>
    </source>
</evidence>